<evidence type="ECO:0000313" key="8">
    <source>
        <dbReference type="Proteomes" id="UP000217564"/>
    </source>
</evidence>
<dbReference type="Pfam" id="PF05726">
    <property type="entry name" value="Pirin_C"/>
    <property type="match status" value="1"/>
</dbReference>
<evidence type="ECO:0000313" key="7">
    <source>
        <dbReference type="EMBL" id="SMX91083.1"/>
    </source>
</evidence>
<dbReference type="AlphaFoldDB" id="A0A2A3ZA38"/>
<feature type="domain" description="Pirin N-terminal" evidence="4">
    <location>
        <begin position="49"/>
        <end position="148"/>
    </location>
</feature>
<dbReference type="Proteomes" id="UP000234289">
    <property type="component" value="Unassembled WGS sequence"/>
</dbReference>
<dbReference type="CDD" id="cd02909">
    <property type="entry name" value="cupin_pirin_N"/>
    <property type="match status" value="1"/>
</dbReference>
<proteinExistence type="inferred from homology"/>
<evidence type="ECO:0000256" key="2">
    <source>
        <dbReference type="RuleBase" id="RU003457"/>
    </source>
</evidence>
<evidence type="ECO:0000259" key="5">
    <source>
        <dbReference type="Pfam" id="PF05726"/>
    </source>
</evidence>
<dbReference type="Gene3D" id="2.60.120.10">
    <property type="entry name" value="Jelly Rolls"/>
    <property type="match status" value="2"/>
</dbReference>
<gene>
    <name evidence="7" type="ORF">BAUR920_02485</name>
    <name evidence="6" type="ORF">CIK64_00320</name>
</gene>
<sequence length="355" mass="38521">MSNVETKPDEVVCKPGGLPGPECAHQGRAPVEIITSRDVPLGGPRSMGVRRTLPQRQRSLIGPWCFVDHYGPDDVSITGGMDVAPHPHTGLQTVSWLFEGAIEHIDSGGNTGMVLPGELNLMTAGRGICHSEVSTDETTNLHGVQLWLALPDSTRRQEEREFEHFAPDLVDFDGGQMLVFLGDLWGTSSPVATHSPLLGAEIRLAPGATIDLPLDASFEHGVLVDSGDITVENVPVPVNALGYTGVGLTEMRISNRGDTDARFILIGGVPFGEEILMWWNFVGRTHEEIQQFRREWQDEGARFGEVEGYVGKGGPGQNADGLGRLPPPRLPHVRIKARKNPPPHVQCGPDDRGEQ</sequence>
<dbReference type="Pfam" id="PF02678">
    <property type="entry name" value="Pirin"/>
    <property type="match status" value="1"/>
</dbReference>
<feature type="region of interest" description="Disordered" evidence="3">
    <location>
        <begin position="310"/>
        <end position="355"/>
    </location>
</feature>
<dbReference type="PANTHER" id="PTHR13903">
    <property type="entry name" value="PIRIN-RELATED"/>
    <property type="match status" value="1"/>
</dbReference>
<evidence type="ECO:0000313" key="9">
    <source>
        <dbReference type="Proteomes" id="UP000234289"/>
    </source>
</evidence>
<protein>
    <submittedName>
        <fullName evidence="6">Pirin</fullName>
    </submittedName>
</protein>
<evidence type="ECO:0000259" key="4">
    <source>
        <dbReference type="Pfam" id="PF02678"/>
    </source>
</evidence>
<reference evidence="9" key="2">
    <citation type="submission" date="2017-03" db="EMBL/GenBank/DDBJ databases">
        <authorList>
            <person name="Monnet C."/>
        </authorList>
    </citation>
    <scope>NUCLEOTIDE SEQUENCE [LARGE SCALE GENOMIC DNA]</scope>
    <source>
        <strain evidence="9">CNRZ 920</strain>
    </source>
</reference>
<feature type="domain" description="Pirin C-terminal" evidence="5">
    <location>
        <begin position="200"/>
        <end position="299"/>
    </location>
</feature>
<dbReference type="SUPFAM" id="SSF51182">
    <property type="entry name" value="RmlC-like cupins"/>
    <property type="match status" value="1"/>
</dbReference>
<dbReference type="InterPro" id="IPR008778">
    <property type="entry name" value="Pirin_C_dom"/>
</dbReference>
<reference evidence="7" key="3">
    <citation type="submission" date="2017-03" db="EMBL/GenBank/DDBJ databases">
        <authorList>
            <person name="Afonso C.L."/>
            <person name="Miller P.J."/>
            <person name="Scott M.A."/>
            <person name="Spackman E."/>
            <person name="Goraichik I."/>
            <person name="Dimitrov K.M."/>
            <person name="Suarez D.L."/>
            <person name="Swayne D.E."/>
        </authorList>
    </citation>
    <scope>NUCLEOTIDE SEQUENCE [LARGE SCALE GENOMIC DNA]</scope>
    <source>
        <strain evidence="7">CNRZ 920</strain>
    </source>
</reference>
<dbReference type="RefSeq" id="WP_096161565.1">
    <property type="nucleotide sequence ID" value="NZ_FXZG01000015.1"/>
</dbReference>
<evidence type="ECO:0000313" key="6">
    <source>
        <dbReference type="EMBL" id="PCC48446.1"/>
    </source>
</evidence>
<dbReference type="InterPro" id="IPR003829">
    <property type="entry name" value="Pirin_N_dom"/>
</dbReference>
<dbReference type="InterPro" id="IPR014710">
    <property type="entry name" value="RmlC-like_jellyroll"/>
</dbReference>
<dbReference type="EMBL" id="NRGP01000002">
    <property type="protein sequence ID" value="PCC48446.1"/>
    <property type="molecule type" value="Genomic_DNA"/>
</dbReference>
<dbReference type="InterPro" id="IPR012093">
    <property type="entry name" value="Pirin"/>
</dbReference>
<dbReference type="EMBL" id="FXZG01000015">
    <property type="protein sequence ID" value="SMX91083.1"/>
    <property type="molecule type" value="Genomic_DNA"/>
</dbReference>
<feature type="compositionally biased region" description="Basic residues" evidence="3">
    <location>
        <begin position="331"/>
        <end position="341"/>
    </location>
</feature>
<accession>A0A2A3ZA38</accession>
<accession>A0A2H1JUE7</accession>
<organism evidence="6 8">
    <name type="scientific">Brevibacterium aurantiacum</name>
    <dbReference type="NCBI Taxonomy" id="273384"/>
    <lineage>
        <taxon>Bacteria</taxon>
        <taxon>Bacillati</taxon>
        <taxon>Actinomycetota</taxon>
        <taxon>Actinomycetes</taxon>
        <taxon>Micrococcales</taxon>
        <taxon>Brevibacteriaceae</taxon>
        <taxon>Brevibacterium</taxon>
    </lineage>
</organism>
<evidence type="ECO:0000256" key="3">
    <source>
        <dbReference type="SAM" id="MobiDB-lite"/>
    </source>
</evidence>
<dbReference type="PANTHER" id="PTHR13903:SF8">
    <property type="entry name" value="PIRIN"/>
    <property type="match status" value="1"/>
</dbReference>
<reference evidence="6 8" key="1">
    <citation type="journal article" date="2017" name="Elife">
        <title>Extensive horizontal gene transfer in cheese-associated bacteria.</title>
        <authorList>
            <person name="Bonham K.S."/>
            <person name="Wolfe B.E."/>
            <person name="Dutton R.J."/>
        </authorList>
    </citation>
    <scope>NUCLEOTIDE SEQUENCE [LARGE SCALE GENOMIC DNA]</scope>
    <source>
        <strain evidence="6 8">947_7</strain>
    </source>
</reference>
<evidence type="ECO:0000256" key="1">
    <source>
        <dbReference type="ARBA" id="ARBA00008416"/>
    </source>
</evidence>
<comment type="similarity">
    <text evidence="1 2">Belongs to the pirin family.</text>
</comment>
<dbReference type="InterPro" id="IPR011051">
    <property type="entry name" value="RmlC_Cupin_sf"/>
</dbReference>
<name>A0A2A3ZA38_BREAU</name>
<dbReference type="CDD" id="cd02247">
    <property type="entry name" value="cupin_pirin_C"/>
    <property type="match status" value="1"/>
</dbReference>
<dbReference type="Proteomes" id="UP000217564">
    <property type="component" value="Unassembled WGS sequence"/>
</dbReference>